<dbReference type="InterPro" id="IPR050426">
    <property type="entry name" value="Glycosyltransferase_28"/>
</dbReference>
<dbReference type="PANTHER" id="PTHR48050">
    <property type="entry name" value="STEROL 3-BETA-GLUCOSYLTRANSFERASE"/>
    <property type="match status" value="1"/>
</dbReference>
<evidence type="ECO:0000256" key="2">
    <source>
        <dbReference type="ARBA" id="ARBA00022676"/>
    </source>
</evidence>
<feature type="domain" description="Erythromycin biosynthesis protein CIII-like C-terminal" evidence="4">
    <location>
        <begin position="237"/>
        <end position="380"/>
    </location>
</feature>
<dbReference type="RefSeq" id="WP_377338833.1">
    <property type="nucleotide sequence ID" value="NZ_JBHLUE010000011.1"/>
</dbReference>
<dbReference type="InterPro" id="IPR010610">
    <property type="entry name" value="EryCIII-like_C"/>
</dbReference>
<evidence type="ECO:0000256" key="3">
    <source>
        <dbReference type="ARBA" id="ARBA00022679"/>
    </source>
</evidence>
<evidence type="ECO:0000259" key="4">
    <source>
        <dbReference type="Pfam" id="PF06722"/>
    </source>
</evidence>
<accession>A0ABV6NWY5</accession>
<dbReference type="Pfam" id="PF06722">
    <property type="entry name" value="EryCIII-like_C"/>
    <property type="match status" value="1"/>
</dbReference>
<evidence type="ECO:0000259" key="5">
    <source>
        <dbReference type="Pfam" id="PF21036"/>
    </source>
</evidence>
<keyword evidence="7" id="KW-1185">Reference proteome</keyword>
<dbReference type="EMBL" id="JBHLUE010000011">
    <property type="protein sequence ID" value="MFC0565209.1"/>
    <property type="molecule type" value="Genomic_DNA"/>
</dbReference>
<evidence type="ECO:0000256" key="1">
    <source>
        <dbReference type="ARBA" id="ARBA00006962"/>
    </source>
</evidence>
<reference evidence="6 7" key="1">
    <citation type="submission" date="2024-09" db="EMBL/GenBank/DDBJ databases">
        <authorList>
            <person name="Sun Q."/>
            <person name="Mori K."/>
        </authorList>
    </citation>
    <scope>NUCLEOTIDE SEQUENCE [LARGE SCALE GENOMIC DNA]</scope>
    <source>
        <strain evidence="6 7">TBRC 2205</strain>
    </source>
</reference>
<name>A0ABV6NWY5_9ACTN</name>
<organism evidence="6 7">
    <name type="scientific">Plantactinospora siamensis</name>
    <dbReference type="NCBI Taxonomy" id="555372"/>
    <lineage>
        <taxon>Bacteria</taxon>
        <taxon>Bacillati</taxon>
        <taxon>Actinomycetota</taxon>
        <taxon>Actinomycetes</taxon>
        <taxon>Micromonosporales</taxon>
        <taxon>Micromonosporaceae</taxon>
        <taxon>Plantactinospora</taxon>
    </lineage>
</organism>
<dbReference type="CDD" id="cd03784">
    <property type="entry name" value="GT1_Gtf-like"/>
    <property type="match status" value="1"/>
</dbReference>
<proteinExistence type="inferred from homology"/>
<sequence>MRVLVCTWAASSHYFTMVVLSWGLRANGHEVRVASPPGSERAVERSGLPLVVTGPKPDLGAVWQGFTAIPDGSGDRAAHEAARADRALRMFLVGAETMVDDLLAFGRDWRPDLVVFEPRVYAALRLAAELDVPAVRLVPGPDYTLLREERERPLLADLWQRWDLGDLSPHGDLTVDPCPPGLQLPGSLPRQRMRFVPYAGPAVLPLTAPAAGRRPRVFLTVGSLIGKVAGHMSHVHAVLDQLAGLDVDILLGIFGDQRDLLGPLPERVSLAEDMPLHLLLPSCDVIIHQGGAGTALTSVSCGVPQLTLPSVGDCFLNGRQVAAAGAGHNVPWLDVRPGQLAELVADLIDDAAFRRANERLIEENERQPPPAAVAGVLAELAAAGRGAAVPA</sequence>
<comment type="caution">
    <text evidence="6">The sequence shown here is derived from an EMBL/GenBank/DDBJ whole genome shotgun (WGS) entry which is preliminary data.</text>
</comment>
<dbReference type="InterPro" id="IPR002213">
    <property type="entry name" value="UDP_glucos_trans"/>
</dbReference>
<keyword evidence="3" id="KW-0808">Transferase</keyword>
<dbReference type="Proteomes" id="UP001589894">
    <property type="component" value="Unassembled WGS sequence"/>
</dbReference>
<dbReference type="InterPro" id="IPR048284">
    <property type="entry name" value="EryCIII-like_N"/>
</dbReference>
<dbReference type="PANTHER" id="PTHR48050:SF13">
    <property type="entry name" value="STEROL 3-BETA-GLUCOSYLTRANSFERASE UGT80A2"/>
    <property type="match status" value="1"/>
</dbReference>
<dbReference type="SUPFAM" id="SSF53756">
    <property type="entry name" value="UDP-Glycosyltransferase/glycogen phosphorylase"/>
    <property type="match status" value="1"/>
</dbReference>
<dbReference type="Gene3D" id="3.40.50.2000">
    <property type="entry name" value="Glycogen Phosphorylase B"/>
    <property type="match status" value="2"/>
</dbReference>
<feature type="domain" description="Erythromycin biosynthesis protein CIII-like N-terminal" evidence="5">
    <location>
        <begin position="22"/>
        <end position="222"/>
    </location>
</feature>
<evidence type="ECO:0000313" key="6">
    <source>
        <dbReference type="EMBL" id="MFC0565209.1"/>
    </source>
</evidence>
<protein>
    <submittedName>
        <fullName evidence="6">Nucleotide disphospho-sugar-binding domain-containing protein</fullName>
    </submittedName>
</protein>
<evidence type="ECO:0000313" key="7">
    <source>
        <dbReference type="Proteomes" id="UP001589894"/>
    </source>
</evidence>
<comment type="similarity">
    <text evidence="1">Belongs to the glycosyltransferase 28 family.</text>
</comment>
<keyword evidence="2" id="KW-0328">Glycosyltransferase</keyword>
<gene>
    <name evidence="6" type="ORF">ACFFHU_13820</name>
</gene>
<dbReference type="Pfam" id="PF21036">
    <property type="entry name" value="EryCIII-like_N"/>
    <property type="match status" value="1"/>
</dbReference>